<dbReference type="EMBL" id="FR799572">
    <property type="protein sequence ID" value="CBZ25781.1"/>
    <property type="molecule type" value="Genomic_DNA"/>
</dbReference>
<dbReference type="RefSeq" id="XP_003874285.1">
    <property type="nucleotide sequence ID" value="XM_003874236.1"/>
</dbReference>
<reference evidence="2 3" key="1">
    <citation type="journal article" date="2011" name="Genome Res.">
        <title>Chromosome and gene copy number variation allow major structural change between species and strains of Leishmania.</title>
        <authorList>
            <person name="Rogers M.B."/>
            <person name="Hilley J.D."/>
            <person name="Dickens N.J."/>
            <person name="Wilkes J."/>
            <person name="Bates P.A."/>
            <person name="Depledge D.P."/>
            <person name="Harris D."/>
            <person name="Her Y."/>
            <person name="Herzyk P."/>
            <person name="Imamura H."/>
            <person name="Otto T.D."/>
            <person name="Sanders M."/>
            <person name="Seeger K."/>
            <person name="Dujardin J.C."/>
            <person name="Berriman M."/>
            <person name="Smith D.F."/>
            <person name="Hertz-Fowler C."/>
            <person name="Mottram J.C."/>
        </authorList>
    </citation>
    <scope>NUCLEOTIDE SEQUENCE [LARGE SCALE GENOMIC DNA]</scope>
    <source>
        <strain evidence="2 3">MHOM/GT/2001/U1103</strain>
    </source>
</reference>
<dbReference type="GeneID" id="13447885"/>
<organism evidence="2 3">
    <name type="scientific">Leishmania mexicana (strain MHOM/GT/2001/U1103)</name>
    <dbReference type="NCBI Taxonomy" id="929439"/>
    <lineage>
        <taxon>Eukaryota</taxon>
        <taxon>Discoba</taxon>
        <taxon>Euglenozoa</taxon>
        <taxon>Kinetoplastea</taxon>
        <taxon>Metakinetoplastina</taxon>
        <taxon>Trypanosomatida</taxon>
        <taxon>Trypanosomatidae</taxon>
        <taxon>Leishmaniinae</taxon>
        <taxon>Leishmania</taxon>
    </lineage>
</organism>
<name>E9AS60_LEIMU</name>
<feature type="transmembrane region" description="Helical" evidence="1">
    <location>
        <begin position="176"/>
        <end position="196"/>
    </location>
</feature>
<evidence type="ECO:0000313" key="2">
    <source>
        <dbReference type="EMBL" id="CBZ25781.1"/>
    </source>
</evidence>
<dbReference type="VEuPathDB" id="TriTrypDB:LmxM.19.1090"/>
<gene>
    <name evidence="2" type="ORF">LMXM_19_1090</name>
</gene>
<accession>E9AS60</accession>
<keyword evidence="1" id="KW-0472">Membrane</keyword>
<dbReference type="AlphaFoldDB" id="E9AS60"/>
<dbReference type="Proteomes" id="UP000007259">
    <property type="component" value="Chromosome 19"/>
</dbReference>
<dbReference type="OrthoDB" id="272125at2759"/>
<evidence type="ECO:0000256" key="1">
    <source>
        <dbReference type="SAM" id="Phobius"/>
    </source>
</evidence>
<keyword evidence="3" id="KW-1185">Reference proteome</keyword>
<evidence type="ECO:0000313" key="3">
    <source>
        <dbReference type="Proteomes" id="UP000007259"/>
    </source>
</evidence>
<proteinExistence type="predicted"/>
<keyword evidence="1" id="KW-1133">Transmembrane helix</keyword>
<dbReference type="PhylomeDB" id="E9AS60"/>
<keyword evidence="1" id="KW-0812">Transmembrane</keyword>
<protein>
    <submittedName>
        <fullName evidence="2">Uncharacterized protein</fullName>
    </submittedName>
</protein>
<sequence length="202" mass="22277">MRAPALSLVAPCAGDLDRWRVNEFTIVNHGSFRCALESVHGLPLRCAAERCRARPPSLPTCPVCARSPSPPHRMAAGALSLPSPLPSSSLHPHAHARIYLQQILMRQRMDAQDSGGGVFDTYEKLRQANSEKLQTLLSRTARRTTATGGGAQRVKKSASLTGDYLDYEDDAFADKWINLGMGLMVALALVLFYVLWFTDWVR</sequence>
<dbReference type="KEGG" id="lmi:LMXM_19_1090"/>